<dbReference type="Pfam" id="PF18143">
    <property type="entry name" value="HAD_SAK_2"/>
    <property type="match status" value="1"/>
</dbReference>
<comment type="caution">
    <text evidence="1">The sequence shown here is derived from an EMBL/GenBank/DDBJ whole genome shotgun (WGS) entry which is preliminary data.</text>
</comment>
<dbReference type="EMBL" id="AYXG01000197">
    <property type="protein sequence ID" value="EWC59570.1"/>
    <property type="molecule type" value="Genomic_DNA"/>
</dbReference>
<accession>W7IFD8</accession>
<organism evidence="1 2">
    <name type="scientific">Actinokineospora spheciospongiae</name>
    <dbReference type="NCBI Taxonomy" id="909613"/>
    <lineage>
        <taxon>Bacteria</taxon>
        <taxon>Bacillati</taxon>
        <taxon>Actinomycetota</taxon>
        <taxon>Actinomycetes</taxon>
        <taxon>Pseudonocardiales</taxon>
        <taxon>Pseudonocardiaceae</taxon>
        <taxon>Actinokineospora</taxon>
    </lineage>
</organism>
<keyword evidence="2" id="KW-1185">Reference proteome</keyword>
<dbReference type="STRING" id="909613.UO65_5111"/>
<dbReference type="AlphaFoldDB" id="W7IFD8"/>
<evidence type="ECO:0000313" key="2">
    <source>
        <dbReference type="Proteomes" id="UP000019277"/>
    </source>
</evidence>
<dbReference type="Proteomes" id="UP000019277">
    <property type="component" value="Unassembled WGS sequence"/>
</dbReference>
<name>W7IFD8_9PSEU</name>
<reference evidence="1 2" key="1">
    <citation type="journal article" date="2014" name="Genome Announc.">
        <title>Draft Genome Sequence of the Antitrypanosomally Active Sponge-Associated Bacterium Actinokineospora sp. Strain EG49.</title>
        <authorList>
            <person name="Harjes J."/>
            <person name="Ryu T."/>
            <person name="Abdelmohsen U.R."/>
            <person name="Moitinho-Silva L."/>
            <person name="Horn H."/>
            <person name="Ravasi T."/>
            <person name="Hentschel U."/>
        </authorList>
    </citation>
    <scope>NUCLEOTIDE SEQUENCE [LARGE SCALE GENOMIC DNA]</scope>
    <source>
        <strain evidence="1 2">EG49</strain>
    </source>
</reference>
<sequence length="168" mass="18330">MRPVVFVDVDGPLNPFAATDDTRPAGYVEHRFRLSGWSRRRPLRLWLDPAHGAALLGLAERTGAELVWATTWEHKANTMVGPVLGLPRLPAVTFAEGPGWKFPGVSRYAHGRPLVWFDDDFDLYPGPRAEFLARRGDVATLLVPVDPHTGLTGEVVAGAQAWLGGLTG</sequence>
<dbReference type="eggNOG" id="COG1877">
    <property type="taxonomic scope" value="Bacteria"/>
</dbReference>
<proteinExistence type="predicted"/>
<protein>
    <submittedName>
        <fullName evidence="1">Putative secreted protein</fullName>
    </submittedName>
</protein>
<dbReference type="PATRIC" id="fig|909613.9.peg.5108"/>
<gene>
    <name evidence="1" type="ORF">UO65_5111</name>
</gene>
<dbReference type="OrthoDB" id="5124141at2"/>
<evidence type="ECO:0000313" key="1">
    <source>
        <dbReference type="EMBL" id="EWC59570.1"/>
    </source>
</evidence>